<feature type="region of interest" description="Disordered" evidence="1">
    <location>
        <begin position="16"/>
        <end position="41"/>
    </location>
</feature>
<dbReference type="Proteomes" id="UP000593568">
    <property type="component" value="Unassembled WGS sequence"/>
</dbReference>
<protein>
    <submittedName>
        <fullName evidence="2">Uncharacterized protein</fullName>
    </submittedName>
</protein>
<proteinExistence type="predicted"/>
<sequence length="68" mass="7662">MRGHLAILNFPHEYPMGANAYRRSSSTGSSSSSSSARERGKQVFEIEYVDDNLLEELLGIDEKKKKKT</sequence>
<feature type="compositionally biased region" description="Low complexity" evidence="1">
    <location>
        <begin position="24"/>
        <end position="35"/>
    </location>
</feature>
<reference evidence="2 3" key="1">
    <citation type="journal article" date="2019" name="Genome Biol. Evol.">
        <title>Insights into the evolution of the New World diploid cottons (Gossypium, subgenus Houzingenia) based on genome sequencing.</title>
        <authorList>
            <person name="Grover C.E."/>
            <person name="Arick M.A. 2nd"/>
            <person name="Thrash A."/>
            <person name="Conover J.L."/>
            <person name="Sanders W.S."/>
            <person name="Peterson D.G."/>
            <person name="Frelichowski J.E."/>
            <person name="Scheffler J.A."/>
            <person name="Scheffler B.E."/>
            <person name="Wendel J.F."/>
        </authorList>
    </citation>
    <scope>NUCLEOTIDE SEQUENCE [LARGE SCALE GENOMIC DNA]</scope>
    <source>
        <strain evidence="2">8</strain>
        <tissue evidence="2">Leaf</tissue>
    </source>
</reference>
<accession>A0A7J9E689</accession>
<gene>
    <name evidence="2" type="ORF">Gotri_017303</name>
</gene>
<evidence type="ECO:0000313" key="2">
    <source>
        <dbReference type="EMBL" id="MBA0768507.1"/>
    </source>
</evidence>
<comment type="caution">
    <text evidence="2">The sequence shown here is derived from an EMBL/GenBank/DDBJ whole genome shotgun (WGS) entry which is preliminary data.</text>
</comment>
<evidence type="ECO:0000256" key="1">
    <source>
        <dbReference type="SAM" id="MobiDB-lite"/>
    </source>
</evidence>
<dbReference type="AlphaFoldDB" id="A0A7J9E689"/>
<name>A0A7J9E689_9ROSI</name>
<dbReference type="EMBL" id="JABEZW010000006">
    <property type="protein sequence ID" value="MBA0768507.1"/>
    <property type="molecule type" value="Genomic_DNA"/>
</dbReference>
<keyword evidence="3" id="KW-1185">Reference proteome</keyword>
<organism evidence="2 3">
    <name type="scientific">Gossypium trilobum</name>
    <dbReference type="NCBI Taxonomy" id="34281"/>
    <lineage>
        <taxon>Eukaryota</taxon>
        <taxon>Viridiplantae</taxon>
        <taxon>Streptophyta</taxon>
        <taxon>Embryophyta</taxon>
        <taxon>Tracheophyta</taxon>
        <taxon>Spermatophyta</taxon>
        <taxon>Magnoliopsida</taxon>
        <taxon>eudicotyledons</taxon>
        <taxon>Gunneridae</taxon>
        <taxon>Pentapetalae</taxon>
        <taxon>rosids</taxon>
        <taxon>malvids</taxon>
        <taxon>Malvales</taxon>
        <taxon>Malvaceae</taxon>
        <taxon>Malvoideae</taxon>
        <taxon>Gossypium</taxon>
    </lineage>
</organism>
<evidence type="ECO:0000313" key="3">
    <source>
        <dbReference type="Proteomes" id="UP000593568"/>
    </source>
</evidence>